<dbReference type="RefSeq" id="XP_025568890.1">
    <property type="nucleotide sequence ID" value="XM_025708507.1"/>
</dbReference>
<evidence type="ECO:0000256" key="5">
    <source>
        <dbReference type="ARBA" id="ARBA00023004"/>
    </source>
</evidence>
<evidence type="ECO:0000256" key="6">
    <source>
        <dbReference type="PIRSR" id="PIRSR602403-1"/>
    </source>
</evidence>
<dbReference type="Gene3D" id="1.10.630.10">
    <property type="entry name" value="Cytochrome P450"/>
    <property type="match status" value="1"/>
</dbReference>
<evidence type="ECO:0000313" key="7">
    <source>
        <dbReference type="EMBL" id="PYH75096.1"/>
    </source>
</evidence>
<dbReference type="GO" id="GO:0016705">
    <property type="term" value="F:oxidoreductase activity, acting on paired donors, with incorporation or reduction of molecular oxygen"/>
    <property type="evidence" value="ECO:0007669"/>
    <property type="project" value="InterPro"/>
</dbReference>
<reference evidence="7" key="1">
    <citation type="submission" date="2016-12" db="EMBL/GenBank/DDBJ databases">
        <title>The genomes of Aspergillus section Nigri reveals drivers in fungal speciation.</title>
        <authorList>
            <consortium name="DOE Joint Genome Institute"/>
            <person name="Vesth T.C."/>
            <person name="Nybo J."/>
            <person name="Theobald S."/>
            <person name="Brandl J."/>
            <person name="Frisvad J.C."/>
            <person name="Nielsen K.F."/>
            <person name="Lyhne E.K."/>
            <person name="Kogle M.E."/>
            <person name="Kuo A."/>
            <person name="Riley R."/>
            <person name="Clum A."/>
            <person name="Nolan M."/>
            <person name="Lipzen A."/>
            <person name="Salamov A."/>
            <person name="Henrissat B."/>
            <person name="Wiebenga A."/>
            <person name="De Vries R.P."/>
            <person name="Grigoriev I.V."/>
            <person name="Mortensen U.H."/>
            <person name="Andersen M.R."/>
            <person name="Baker S.E."/>
        </authorList>
    </citation>
    <scope>NUCLEOTIDE SEQUENCE [LARGE SCALE GENOMIC DNA]</scope>
    <source>
        <strain evidence="7">CBS 113365</strain>
    </source>
</reference>
<dbReference type="GO" id="GO:0020037">
    <property type="term" value="F:heme binding"/>
    <property type="evidence" value="ECO:0007669"/>
    <property type="project" value="InterPro"/>
</dbReference>
<sequence>MAASGIPGTTRAQPIPHSITQNIRRALQAQPQKNPLTLNILAQIDRTLTPLAASDPLRRSITEPNKVSLFKWIVDAFIMTISDGAMGKVCLDMFPEIMNNMFLLQTNIYAIFTRHPRILAPKAYTACDKLAQILAKYFALPKEAKIGCAEFVTKAEDEIRSAAVSEEELAKIMLDNPSTVAFWLLCRLLYNPGLLLEIRKECEESFLRNSPITPADIPARLECCPILKATFEEIMRIHSGPHVFRHVSEDTEIGPYLLRKGSTLLIPYNRLQMSKSHWGLDAEEFKYQRFLDNPGLANSRYFRPFGDGIHRCGGMTMAPQLVMYFVAIVLCRYDVNVLGGVGNHPFPRLDTSKGRATVPMPVTCDMFRVNITPRKSAF</sequence>
<dbReference type="AlphaFoldDB" id="A0A319BNY7"/>
<evidence type="ECO:0000256" key="1">
    <source>
        <dbReference type="ARBA" id="ARBA00001971"/>
    </source>
</evidence>
<dbReference type="SUPFAM" id="SSF48264">
    <property type="entry name" value="Cytochrome P450"/>
    <property type="match status" value="1"/>
</dbReference>
<keyword evidence="5 6" id="KW-0408">Iron</keyword>
<organism evidence="7 8">
    <name type="scientific">Aspergillus vadensis (strain CBS 113365 / IMI 142717 / IBT 24658)</name>
    <dbReference type="NCBI Taxonomy" id="1448311"/>
    <lineage>
        <taxon>Eukaryota</taxon>
        <taxon>Fungi</taxon>
        <taxon>Dikarya</taxon>
        <taxon>Ascomycota</taxon>
        <taxon>Pezizomycotina</taxon>
        <taxon>Eurotiomycetes</taxon>
        <taxon>Eurotiomycetidae</taxon>
        <taxon>Eurotiales</taxon>
        <taxon>Aspergillaceae</taxon>
        <taxon>Aspergillus</taxon>
        <taxon>Aspergillus subgen. Circumdati</taxon>
    </lineage>
</organism>
<keyword evidence="6" id="KW-0349">Heme</keyword>
<keyword evidence="3 6" id="KW-0479">Metal-binding</keyword>
<protein>
    <submittedName>
        <fullName evidence="7">Cytochrome P450</fullName>
    </submittedName>
</protein>
<name>A0A319BNY7_ASPVC</name>
<evidence type="ECO:0000313" key="8">
    <source>
        <dbReference type="Proteomes" id="UP000248405"/>
    </source>
</evidence>
<dbReference type="EMBL" id="KZ821614">
    <property type="protein sequence ID" value="PYH75096.1"/>
    <property type="molecule type" value="Genomic_DNA"/>
</dbReference>
<dbReference type="PANTHER" id="PTHR47582">
    <property type="entry name" value="P450, PUTATIVE (EUROFUNG)-RELATED"/>
    <property type="match status" value="1"/>
</dbReference>
<gene>
    <name evidence="7" type="ORF">BO88DRAFT_421401</name>
</gene>
<dbReference type="InterPro" id="IPR002403">
    <property type="entry name" value="Cyt_P450_E_grp-IV"/>
</dbReference>
<dbReference type="PRINTS" id="PR00465">
    <property type="entry name" value="EP450IV"/>
</dbReference>
<keyword evidence="4" id="KW-0560">Oxidoreductase</keyword>
<feature type="binding site" description="axial binding residue" evidence="6">
    <location>
        <position position="312"/>
    </location>
    <ligand>
        <name>heme</name>
        <dbReference type="ChEBI" id="CHEBI:30413"/>
    </ligand>
    <ligandPart>
        <name>Fe</name>
        <dbReference type="ChEBI" id="CHEBI:18248"/>
    </ligandPart>
</feature>
<proteinExistence type="inferred from homology"/>
<dbReference type="GO" id="GO:0004497">
    <property type="term" value="F:monooxygenase activity"/>
    <property type="evidence" value="ECO:0007669"/>
    <property type="project" value="InterPro"/>
</dbReference>
<dbReference type="GO" id="GO:0005506">
    <property type="term" value="F:iron ion binding"/>
    <property type="evidence" value="ECO:0007669"/>
    <property type="project" value="InterPro"/>
</dbReference>
<dbReference type="InterPro" id="IPR001128">
    <property type="entry name" value="Cyt_P450"/>
</dbReference>
<dbReference type="InterPro" id="IPR053007">
    <property type="entry name" value="CYP450_monoxygenase_sec-met"/>
</dbReference>
<dbReference type="Proteomes" id="UP000248405">
    <property type="component" value="Unassembled WGS sequence"/>
</dbReference>
<dbReference type="GeneID" id="37213099"/>
<dbReference type="InterPro" id="IPR036396">
    <property type="entry name" value="Cyt_P450_sf"/>
</dbReference>
<evidence type="ECO:0000256" key="4">
    <source>
        <dbReference type="ARBA" id="ARBA00023002"/>
    </source>
</evidence>
<dbReference type="Pfam" id="PF00067">
    <property type="entry name" value="p450"/>
    <property type="match status" value="1"/>
</dbReference>
<dbReference type="OrthoDB" id="1470350at2759"/>
<dbReference type="PANTHER" id="PTHR47582:SF1">
    <property type="entry name" value="P450, PUTATIVE (EUROFUNG)-RELATED"/>
    <property type="match status" value="1"/>
</dbReference>
<comment type="similarity">
    <text evidence="2">Belongs to the cytochrome P450 family.</text>
</comment>
<comment type="cofactor">
    <cofactor evidence="1 6">
        <name>heme</name>
        <dbReference type="ChEBI" id="CHEBI:30413"/>
    </cofactor>
</comment>
<accession>A0A319BNY7</accession>
<evidence type="ECO:0000256" key="3">
    <source>
        <dbReference type="ARBA" id="ARBA00022723"/>
    </source>
</evidence>
<evidence type="ECO:0000256" key="2">
    <source>
        <dbReference type="ARBA" id="ARBA00010617"/>
    </source>
</evidence>
<keyword evidence="8" id="KW-1185">Reference proteome</keyword>